<evidence type="ECO:0000259" key="1">
    <source>
        <dbReference type="Pfam" id="PF09500"/>
    </source>
</evidence>
<name>A0A4R2IFT9_9GAMM</name>
<accession>A0A4R2IFT9</accession>
<dbReference type="Gene3D" id="3.10.129.10">
    <property type="entry name" value="Hotdog Thioesterase"/>
    <property type="match status" value="1"/>
</dbReference>
<dbReference type="RefSeq" id="WP_241987951.1">
    <property type="nucleotide sequence ID" value="NZ_JACGXM010000002.1"/>
</dbReference>
<dbReference type="InterPro" id="IPR029069">
    <property type="entry name" value="HotDog_dom_sf"/>
</dbReference>
<reference evidence="2 3" key="1">
    <citation type="journal article" date="2015" name="Stand. Genomic Sci.">
        <title>Genomic Encyclopedia of Bacterial and Archaeal Type Strains, Phase III: the genomes of soil and plant-associated and newly described type strains.</title>
        <authorList>
            <person name="Whitman W.B."/>
            <person name="Woyke T."/>
            <person name="Klenk H.P."/>
            <person name="Zhou Y."/>
            <person name="Lilburn T.G."/>
            <person name="Beck B.J."/>
            <person name="De Vos P."/>
            <person name="Vandamme P."/>
            <person name="Eisen J.A."/>
            <person name="Garrity G."/>
            <person name="Hugenholtz P."/>
            <person name="Kyrpides N.C."/>
        </authorList>
    </citation>
    <scope>NUCLEOTIDE SEQUENCE [LARGE SCALE GENOMIC DNA]</scope>
    <source>
        <strain evidence="2 3">A3</strain>
    </source>
</reference>
<proteinExistence type="predicted"/>
<evidence type="ECO:0000313" key="3">
    <source>
        <dbReference type="Proteomes" id="UP000294862"/>
    </source>
</evidence>
<comment type="caution">
    <text evidence="2">The sequence shown here is derived from an EMBL/GenBank/DDBJ whole genome shotgun (WGS) entry which is preliminary data.</text>
</comment>
<organism evidence="2 3">
    <name type="scientific">Dokdonella fugitiva</name>
    <dbReference type="NCBI Taxonomy" id="328517"/>
    <lineage>
        <taxon>Bacteria</taxon>
        <taxon>Pseudomonadati</taxon>
        <taxon>Pseudomonadota</taxon>
        <taxon>Gammaproteobacteria</taxon>
        <taxon>Lysobacterales</taxon>
        <taxon>Rhodanobacteraceae</taxon>
        <taxon>Dokdonella</taxon>
    </lineage>
</organism>
<dbReference type="Proteomes" id="UP000294862">
    <property type="component" value="Unassembled WGS sequence"/>
</dbReference>
<gene>
    <name evidence="2" type="ORF">EV148_101525</name>
</gene>
<protein>
    <submittedName>
        <fullName evidence="2">Thioesterase domain-containing protein</fullName>
    </submittedName>
</protein>
<dbReference type="EMBL" id="SLWQ01000001">
    <property type="protein sequence ID" value="TCO43106.1"/>
    <property type="molecule type" value="Genomic_DNA"/>
</dbReference>
<evidence type="ECO:0000313" key="2">
    <source>
        <dbReference type="EMBL" id="TCO43106.1"/>
    </source>
</evidence>
<keyword evidence="3" id="KW-1185">Reference proteome</keyword>
<dbReference type="SUPFAM" id="SSF54637">
    <property type="entry name" value="Thioesterase/thiol ester dehydrase-isomerase"/>
    <property type="match status" value="1"/>
</dbReference>
<dbReference type="NCBIfam" id="TIGR02447">
    <property type="entry name" value="yiiD_Cterm"/>
    <property type="match status" value="1"/>
</dbReference>
<dbReference type="Pfam" id="PF09500">
    <property type="entry name" value="YiiD_C"/>
    <property type="match status" value="1"/>
</dbReference>
<feature type="domain" description="Thioesterase putative" evidence="1">
    <location>
        <begin position="16"/>
        <end position="150"/>
    </location>
</feature>
<sequence>MHAPSSALATLRGELDRIPLTRAMGLSVADFDGASLALAAPLAPNVNDKGCAFGGSLASLMTLAGWGLLELVLQARAMHADIYVQDSSIRYLAPVWHDFRAIAAAAPGESLDAFAATLAERGKARLRVHCRVPLPDDGDAATLDARFVALVPR</sequence>
<dbReference type="AlphaFoldDB" id="A0A4R2IFT9"/>
<dbReference type="InterPro" id="IPR012660">
    <property type="entry name" value="YiiD_C"/>
</dbReference>